<organism evidence="5 6">
    <name type="scientific">Gracilibacillus ureilyticus</name>
    <dbReference type="NCBI Taxonomy" id="531814"/>
    <lineage>
        <taxon>Bacteria</taxon>
        <taxon>Bacillati</taxon>
        <taxon>Bacillota</taxon>
        <taxon>Bacilli</taxon>
        <taxon>Bacillales</taxon>
        <taxon>Bacillaceae</taxon>
        <taxon>Gracilibacillus</taxon>
    </lineage>
</organism>
<evidence type="ECO:0000259" key="4">
    <source>
        <dbReference type="Pfam" id="PF13193"/>
    </source>
</evidence>
<dbReference type="InterPro" id="IPR045851">
    <property type="entry name" value="AMP-bd_C_sf"/>
</dbReference>
<dbReference type="Gene3D" id="3.40.50.12780">
    <property type="entry name" value="N-terminal domain of ligase-like"/>
    <property type="match status" value="1"/>
</dbReference>
<dbReference type="GO" id="GO:0031956">
    <property type="term" value="F:medium-chain fatty acid-CoA ligase activity"/>
    <property type="evidence" value="ECO:0007669"/>
    <property type="project" value="TreeGrafter"/>
</dbReference>
<accession>A0A1H9MS62</accession>
<feature type="domain" description="AMP-dependent synthetase/ligase" evidence="3">
    <location>
        <begin position="27"/>
        <end position="366"/>
    </location>
</feature>
<reference evidence="5 6" key="1">
    <citation type="submission" date="2016-10" db="EMBL/GenBank/DDBJ databases">
        <authorList>
            <person name="de Groot N.N."/>
        </authorList>
    </citation>
    <scope>NUCLEOTIDE SEQUENCE [LARGE SCALE GENOMIC DNA]</scope>
    <source>
        <strain evidence="5 6">CGMCC 1.7727</strain>
    </source>
</reference>
<dbReference type="EMBL" id="FOGL01000002">
    <property type="protein sequence ID" value="SER26560.1"/>
    <property type="molecule type" value="Genomic_DNA"/>
</dbReference>
<name>A0A1H9MS62_9BACI</name>
<dbReference type="AlphaFoldDB" id="A0A1H9MS62"/>
<keyword evidence="2 5" id="KW-0436">Ligase</keyword>
<gene>
    <name evidence="5" type="ORF">SAMN04487944_102134</name>
</gene>
<dbReference type="InterPro" id="IPR000873">
    <property type="entry name" value="AMP-dep_synth/lig_dom"/>
</dbReference>
<dbReference type="PANTHER" id="PTHR43201:SF5">
    <property type="entry name" value="MEDIUM-CHAIN ACYL-COA LIGASE ACSF2, MITOCHONDRIAL"/>
    <property type="match status" value="1"/>
</dbReference>
<keyword evidence="6" id="KW-1185">Reference proteome</keyword>
<dbReference type="Proteomes" id="UP000199687">
    <property type="component" value="Unassembled WGS sequence"/>
</dbReference>
<evidence type="ECO:0000259" key="3">
    <source>
        <dbReference type="Pfam" id="PF00501"/>
    </source>
</evidence>
<dbReference type="GO" id="GO:0006631">
    <property type="term" value="P:fatty acid metabolic process"/>
    <property type="evidence" value="ECO:0007669"/>
    <property type="project" value="TreeGrafter"/>
</dbReference>
<evidence type="ECO:0000313" key="5">
    <source>
        <dbReference type="EMBL" id="SER26560.1"/>
    </source>
</evidence>
<evidence type="ECO:0000256" key="1">
    <source>
        <dbReference type="ARBA" id="ARBA00006432"/>
    </source>
</evidence>
<dbReference type="PANTHER" id="PTHR43201">
    <property type="entry name" value="ACYL-COA SYNTHETASE"/>
    <property type="match status" value="1"/>
</dbReference>
<proteinExistence type="inferred from homology"/>
<dbReference type="InterPro" id="IPR025110">
    <property type="entry name" value="AMP-bd_C"/>
</dbReference>
<sequence>MEKELERSQAKVSTFYDWVFANKKIDKDKPLLADHHRHYCFRDIEESTVYYLSILKKEEIQGKKVALIIPSLLTHLSLFLAINRLGGTVIPLSWQLRHNDLTNILKSLDPGIVFTISFYNKFDFAGAVNSWAKLSGKHTVIYLSRGGNWERTVYEGEKRDLENDKIELISCSSGSTGTPKGIMINSDSMIHWVKWLENISQIKGTDRAMSTAPISTAYGVMWLFISIRNQAFIVFNESFDVISTVQTYYANRCTKLITSPSVFRVFHQFFKQVYPETSNQLELVLLGGELVTSEFVQAISDVEDAQIINAYGLSETGGIMVNDKVLEKNSFFIRGDANFRVEPEEGSEEGTGELVVRLPGIFSGYYKRPDLTKQIVSEENWVYTGDLVKQVGQREVEVIGRKKDIIKKGGQVIIPSEIEDSLTQEINVKRAVVVGIPHQVYGEQVAAFLQLEGEISMEQIRANCLSQLARYKVPDRIIVIDDFPMIQGKIDKVSLRQLVKGRI</sequence>
<dbReference type="STRING" id="531814.SAMN04487944_102134"/>
<dbReference type="Pfam" id="PF00501">
    <property type="entry name" value="AMP-binding"/>
    <property type="match status" value="1"/>
</dbReference>
<dbReference type="InterPro" id="IPR042099">
    <property type="entry name" value="ANL_N_sf"/>
</dbReference>
<evidence type="ECO:0000313" key="6">
    <source>
        <dbReference type="Proteomes" id="UP000199687"/>
    </source>
</evidence>
<dbReference type="Pfam" id="PF13193">
    <property type="entry name" value="AMP-binding_C"/>
    <property type="match status" value="1"/>
</dbReference>
<evidence type="ECO:0000256" key="2">
    <source>
        <dbReference type="ARBA" id="ARBA00022598"/>
    </source>
</evidence>
<comment type="similarity">
    <text evidence="1">Belongs to the ATP-dependent AMP-binding enzyme family.</text>
</comment>
<protein>
    <submittedName>
        <fullName evidence="5">Acyl-CoA synthetase (AMP-forming)/AMP-acid ligase II</fullName>
    </submittedName>
</protein>
<dbReference type="SUPFAM" id="SSF56801">
    <property type="entry name" value="Acetyl-CoA synthetase-like"/>
    <property type="match status" value="1"/>
</dbReference>
<feature type="domain" description="AMP-binding enzyme C-terminal" evidence="4">
    <location>
        <begin position="417"/>
        <end position="485"/>
    </location>
</feature>
<dbReference type="Gene3D" id="3.30.300.30">
    <property type="match status" value="1"/>
</dbReference>